<evidence type="ECO:0000313" key="1">
    <source>
        <dbReference type="EMBL" id="KAF5850479.1"/>
    </source>
</evidence>
<feature type="non-terminal residue" evidence="1">
    <location>
        <position position="65"/>
    </location>
</feature>
<dbReference type="EMBL" id="WNKQ01000007">
    <property type="protein sequence ID" value="KAF5850479.1"/>
    <property type="molecule type" value="Genomic_DNA"/>
</dbReference>
<name>A0A8H5ZKH5_COCSA</name>
<proteinExistence type="predicted"/>
<dbReference type="Proteomes" id="UP000624244">
    <property type="component" value="Unassembled WGS sequence"/>
</dbReference>
<accession>A0A8H5ZKH5</accession>
<gene>
    <name evidence="1" type="ORF">GGP41_002700</name>
</gene>
<sequence length="65" mass="7698">PSASPVSDLVPTVHWNRRVRTGLRALRNAFQRHRRWNETVKEKHILENNKMVWSDWKGTATPCDF</sequence>
<evidence type="ECO:0000313" key="2">
    <source>
        <dbReference type="Proteomes" id="UP000624244"/>
    </source>
</evidence>
<dbReference type="AlphaFoldDB" id="A0A8H5ZKH5"/>
<protein>
    <submittedName>
        <fullName evidence="1">Uncharacterized protein</fullName>
    </submittedName>
</protein>
<comment type="caution">
    <text evidence="1">The sequence shown here is derived from an EMBL/GenBank/DDBJ whole genome shotgun (WGS) entry which is preliminary data.</text>
</comment>
<organism evidence="1 2">
    <name type="scientific">Cochliobolus sativus</name>
    <name type="common">Common root rot and spot blotch fungus</name>
    <name type="synonym">Bipolaris sorokiniana</name>
    <dbReference type="NCBI Taxonomy" id="45130"/>
    <lineage>
        <taxon>Eukaryota</taxon>
        <taxon>Fungi</taxon>
        <taxon>Dikarya</taxon>
        <taxon>Ascomycota</taxon>
        <taxon>Pezizomycotina</taxon>
        <taxon>Dothideomycetes</taxon>
        <taxon>Pleosporomycetidae</taxon>
        <taxon>Pleosporales</taxon>
        <taxon>Pleosporineae</taxon>
        <taxon>Pleosporaceae</taxon>
        <taxon>Bipolaris</taxon>
    </lineage>
</organism>
<reference evidence="1" key="1">
    <citation type="submission" date="2019-11" db="EMBL/GenBank/DDBJ databases">
        <title>Bipolaris sorokiniana Genome sequencing.</title>
        <authorList>
            <person name="Wang H."/>
        </authorList>
    </citation>
    <scope>NUCLEOTIDE SEQUENCE</scope>
</reference>